<reference evidence="3" key="1">
    <citation type="submission" date="2020-08" db="EMBL/GenBank/DDBJ databases">
        <title>Whole genome shotgun sequence of Polymorphospora rubra NBRC 101157.</title>
        <authorList>
            <person name="Komaki H."/>
            <person name="Tamura T."/>
        </authorList>
    </citation>
    <scope>NUCLEOTIDE SEQUENCE</scope>
    <source>
        <strain evidence="3">NBRC 101157</strain>
    </source>
</reference>
<dbReference type="EMBL" id="AP023359">
    <property type="protein sequence ID" value="BCJ65273.1"/>
    <property type="molecule type" value="Genomic_DNA"/>
</dbReference>
<name>A0A810N0F5_9ACTN</name>
<accession>A0A810N0F5</accession>
<proteinExistence type="predicted"/>
<evidence type="ECO:0000313" key="3">
    <source>
        <dbReference type="EMBL" id="BCJ65273.1"/>
    </source>
</evidence>
<keyword evidence="1" id="KW-1133">Transmembrane helix</keyword>
<keyword evidence="1" id="KW-0472">Membrane</keyword>
<gene>
    <name evidence="3" type="ORF">Prubr_22940</name>
</gene>
<protein>
    <recommendedName>
        <fullName evidence="2">TadE-like domain-containing protein</fullName>
    </recommendedName>
</protein>
<sequence length="161" mass="16808">MTAVRSTRRRPESGSVSVEVAILTPAFLLLMVLAAIAGRTALAQSTLQMAAHDAARAASISRTATVAADQARNAAQQRLDWEGLRCTGQPDVQLSGWIAGQGTVGFAEVFDEDTIGEAASVTVRVSCEVTFADLARPADVPGSRIVAATFTSAVDSYRGRG</sequence>
<dbReference type="KEGG" id="pry:Prubr_22940"/>
<keyword evidence="1" id="KW-0812">Transmembrane</keyword>
<feature type="transmembrane region" description="Helical" evidence="1">
    <location>
        <begin position="20"/>
        <end position="42"/>
    </location>
</feature>
<feature type="domain" description="TadE-like" evidence="2">
    <location>
        <begin position="14"/>
        <end position="56"/>
    </location>
</feature>
<dbReference type="AlphaFoldDB" id="A0A810N0F5"/>
<evidence type="ECO:0000256" key="1">
    <source>
        <dbReference type="SAM" id="Phobius"/>
    </source>
</evidence>
<dbReference type="RefSeq" id="WP_212824634.1">
    <property type="nucleotide sequence ID" value="NZ_AP023359.1"/>
</dbReference>
<evidence type="ECO:0000259" key="2">
    <source>
        <dbReference type="Pfam" id="PF07811"/>
    </source>
</evidence>
<evidence type="ECO:0000313" key="4">
    <source>
        <dbReference type="Proteomes" id="UP000680866"/>
    </source>
</evidence>
<keyword evidence="4" id="KW-1185">Reference proteome</keyword>
<dbReference type="InterPro" id="IPR012495">
    <property type="entry name" value="TadE-like_dom"/>
</dbReference>
<dbReference type="Proteomes" id="UP000680866">
    <property type="component" value="Chromosome"/>
</dbReference>
<dbReference type="Pfam" id="PF07811">
    <property type="entry name" value="TadE"/>
    <property type="match status" value="1"/>
</dbReference>
<organism evidence="3 4">
    <name type="scientific">Polymorphospora rubra</name>
    <dbReference type="NCBI Taxonomy" id="338584"/>
    <lineage>
        <taxon>Bacteria</taxon>
        <taxon>Bacillati</taxon>
        <taxon>Actinomycetota</taxon>
        <taxon>Actinomycetes</taxon>
        <taxon>Micromonosporales</taxon>
        <taxon>Micromonosporaceae</taxon>
        <taxon>Polymorphospora</taxon>
    </lineage>
</organism>